<dbReference type="Pfam" id="PF00089">
    <property type="entry name" value="Trypsin"/>
    <property type="match status" value="1"/>
</dbReference>
<keyword evidence="3" id="KW-1185">Reference proteome</keyword>
<dbReference type="Proteomes" id="UP000326759">
    <property type="component" value="Unassembled WGS sequence"/>
</dbReference>
<protein>
    <recommendedName>
        <fullName evidence="1">Peptidase S1 domain-containing protein</fullName>
    </recommendedName>
</protein>
<dbReference type="GO" id="GO:0006508">
    <property type="term" value="P:proteolysis"/>
    <property type="evidence" value="ECO:0007669"/>
    <property type="project" value="InterPro"/>
</dbReference>
<accession>A0A5N5THF8</accession>
<comment type="caution">
    <text evidence="2">The sequence shown here is derived from an EMBL/GenBank/DDBJ whole genome shotgun (WGS) entry which is preliminary data.</text>
</comment>
<evidence type="ECO:0000259" key="1">
    <source>
        <dbReference type="Pfam" id="PF00089"/>
    </source>
</evidence>
<dbReference type="Gene3D" id="2.40.10.10">
    <property type="entry name" value="Trypsin-like serine proteases"/>
    <property type="match status" value="1"/>
</dbReference>
<proteinExistence type="predicted"/>
<feature type="domain" description="Peptidase S1" evidence="1">
    <location>
        <begin position="106"/>
        <end position="252"/>
    </location>
</feature>
<dbReference type="AlphaFoldDB" id="A0A5N5THF8"/>
<evidence type="ECO:0000313" key="2">
    <source>
        <dbReference type="EMBL" id="KAB7504615.1"/>
    </source>
</evidence>
<sequence>MQSRWLVASIEAEHYSQPFIEVCQETTTNPNVCGKLPPTRSAYENEKLQWPFLVSIFDGTEFLCLGTLVAKTPLRGLTRLQNNSLQIKFSLRKEESEMPKISFAIYNGKLVLMKLEIAVKLSEKLVPACLGHCDQEERNIYSLTGAVKFLVERVNPNETGVNFHTKTADEGCFKSCKNCPLSYNVKPDEFCSKSFGSTDVPAETLGGPYFVNSGRDHHERWTLQGIFSHSFKDENSSKIFVFTLVCHYMNWIESCINKSEC</sequence>
<dbReference type="InterPro" id="IPR009003">
    <property type="entry name" value="Peptidase_S1_PA"/>
</dbReference>
<organism evidence="2 3">
    <name type="scientific">Armadillidium nasatum</name>
    <dbReference type="NCBI Taxonomy" id="96803"/>
    <lineage>
        <taxon>Eukaryota</taxon>
        <taxon>Metazoa</taxon>
        <taxon>Ecdysozoa</taxon>
        <taxon>Arthropoda</taxon>
        <taxon>Crustacea</taxon>
        <taxon>Multicrustacea</taxon>
        <taxon>Malacostraca</taxon>
        <taxon>Eumalacostraca</taxon>
        <taxon>Peracarida</taxon>
        <taxon>Isopoda</taxon>
        <taxon>Oniscidea</taxon>
        <taxon>Crinocheta</taxon>
        <taxon>Armadillidiidae</taxon>
        <taxon>Armadillidium</taxon>
    </lineage>
</organism>
<dbReference type="InterPro" id="IPR001254">
    <property type="entry name" value="Trypsin_dom"/>
</dbReference>
<dbReference type="OrthoDB" id="6392044at2759"/>
<name>A0A5N5THF8_9CRUS</name>
<evidence type="ECO:0000313" key="3">
    <source>
        <dbReference type="Proteomes" id="UP000326759"/>
    </source>
</evidence>
<dbReference type="GO" id="GO:0004252">
    <property type="term" value="F:serine-type endopeptidase activity"/>
    <property type="evidence" value="ECO:0007669"/>
    <property type="project" value="InterPro"/>
</dbReference>
<dbReference type="SUPFAM" id="SSF50494">
    <property type="entry name" value="Trypsin-like serine proteases"/>
    <property type="match status" value="1"/>
</dbReference>
<gene>
    <name evidence="2" type="ORF">Anas_12419</name>
</gene>
<dbReference type="EMBL" id="SEYY01002749">
    <property type="protein sequence ID" value="KAB7504615.1"/>
    <property type="molecule type" value="Genomic_DNA"/>
</dbReference>
<reference evidence="2 3" key="1">
    <citation type="journal article" date="2019" name="PLoS Biol.">
        <title>Sex chromosomes control vertical transmission of feminizing Wolbachia symbionts in an isopod.</title>
        <authorList>
            <person name="Becking T."/>
            <person name="Chebbi M.A."/>
            <person name="Giraud I."/>
            <person name="Moumen B."/>
            <person name="Laverre T."/>
            <person name="Caubet Y."/>
            <person name="Peccoud J."/>
            <person name="Gilbert C."/>
            <person name="Cordaux R."/>
        </authorList>
    </citation>
    <scope>NUCLEOTIDE SEQUENCE [LARGE SCALE GENOMIC DNA]</scope>
    <source>
        <strain evidence="2">ANa2</strain>
        <tissue evidence="2">Whole body excluding digestive tract and cuticle</tissue>
    </source>
</reference>
<dbReference type="InterPro" id="IPR043504">
    <property type="entry name" value="Peptidase_S1_PA_chymotrypsin"/>
</dbReference>